<feature type="region of interest" description="Disordered" evidence="1">
    <location>
        <begin position="1"/>
        <end position="54"/>
    </location>
</feature>
<accession>A0A8R7UF92</accession>
<reference evidence="2" key="2">
    <citation type="submission" date="2018-03" db="EMBL/GenBank/DDBJ databases">
        <title>The Triticum urartu genome reveals the dynamic nature of wheat genome evolution.</title>
        <authorList>
            <person name="Ling H."/>
            <person name="Ma B."/>
            <person name="Shi X."/>
            <person name="Liu H."/>
            <person name="Dong L."/>
            <person name="Sun H."/>
            <person name="Cao Y."/>
            <person name="Gao Q."/>
            <person name="Zheng S."/>
            <person name="Li Y."/>
            <person name="Yu Y."/>
            <person name="Du H."/>
            <person name="Qi M."/>
            <person name="Li Y."/>
            <person name="Yu H."/>
            <person name="Cui Y."/>
            <person name="Wang N."/>
            <person name="Chen C."/>
            <person name="Wu H."/>
            <person name="Zhao Y."/>
            <person name="Zhang J."/>
            <person name="Li Y."/>
            <person name="Zhou W."/>
            <person name="Zhang B."/>
            <person name="Hu W."/>
            <person name="Eijk M."/>
            <person name="Tang J."/>
            <person name="Witsenboer H."/>
            <person name="Zhao S."/>
            <person name="Li Z."/>
            <person name="Zhang A."/>
            <person name="Wang D."/>
            <person name="Liang C."/>
        </authorList>
    </citation>
    <scope>NUCLEOTIDE SEQUENCE [LARGE SCALE GENOMIC DNA]</scope>
    <source>
        <strain evidence="2">cv. G1812</strain>
    </source>
</reference>
<reference evidence="2" key="3">
    <citation type="submission" date="2022-06" db="UniProtKB">
        <authorList>
            <consortium name="EnsemblPlants"/>
        </authorList>
    </citation>
    <scope>IDENTIFICATION</scope>
</reference>
<feature type="region of interest" description="Disordered" evidence="1">
    <location>
        <begin position="69"/>
        <end position="102"/>
    </location>
</feature>
<feature type="compositionally biased region" description="Basic and acidic residues" evidence="1">
    <location>
        <begin position="93"/>
        <end position="102"/>
    </location>
</feature>
<evidence type="ECO:0000313" key="3">
    <source>
        <dbReference type="Proteomes" id="UP000015106"/>
    </source>
</evidence>
<dbReference type="AlphaFoldDB" id="A0A8R7UF92"/>
<keyword evidence="3" id="KW-1185">Reference proteome</keyword>
<sequence length="142" mass="15665">HDLSPPRTTSLAPSSPHVSRPFLLPRRSPRATVSCRRRPTAPGDASRRRRRSRNLPCLFSASPLCLPTAKPPPPHLLAARPGDAARRAGALRPETRRGARDGRWRTWPDLRLWRALPPPPSPGLISYGTGYSCIDSTTNPFP</sequence>
<evidence type="ECO:0000313" key="2">
    <source>
        <dbReference type="EnsemblPlants" id="TuG1812G0500001761.01.T01"/>
    </source>
</evidence>
<evidence type="ECO:0000256" key="1">
    <source>
        <dbReference type="SAM" id="MobiDB-lite"/>
    </source>
</evidence>
<feature type="compositionally biased region" description="Polar residues" evidence="1">
    <location>
        <begin position="1"/>
        <end position="17"/>
    </location>
</feature>
<dbReference type="Proteomes" id="UP000015106">
    <property type="component" value="Chromosome 5"/>
</dbReference>
<feature type="compositionally biased region" description="Low complexity" evidence="1">
    <location>
        <begin position="76"/>
        <end position="92"/>
    </location>
</feature>
<organism evidence="2 3">
    <name type="scientific">Triticum urartu</name>
    <name type="common">Red wild einkorn</name>
    <name type="synonym">Crithodium urartu</name>
    <dbReference type="NCBI Taxonomy" id="4572"/>
    <lineage>
        <taxon>Eukaryota</taxon>
        <taxon>Viridiplantae</taxon>
        <taxon>Streptophyta</taxon>
        <taxon>Embryophyta</taxon>
        <taxon>Tracheophyta</taxon>
        <taxon>Spermatophyta</taxon>
        <taxon>Magnoliopsida</taxon>
        <taxon>Liliopsida</taxon>
        <taxon>Poales</taxon>
        <taxon>Poaceae</taxon>
        <taxon>BOP clade</taxon>
        <taxon>Pooideae</taxon>
        <taxon>Triticodae</taxon>
        <taxon>Triticeae</taxon>
        <taxon>Triticinae</taxon>
        <taxon>Triticum</taxon>
    </lineage>
</organism>
<protein>
    <submittedName>
        <fullName evidence="2">Uncharacterized protein</fullName>
    </submittedName>
</protein>
<proteinExistence type="predicted"/>
<dbReference type="Gramene" id="TuG1812G0500001761.01.T01">
    <property type="protein sequence ID" value="TuG1812G0500001761.01.T01"/>
    <property type="gene ID" value="TuG1812G0500001761.01"/>
</dbReference>
<name>A0A8R7UF92_TRIUA</name>
<dbReference type="EnsemblPlants" id="TuG1812G0500001761.01.T01">
    <property type="protein sequence ID" value="TuG1812G0500001761.01.T01"/>
    <property type="gene ID" value="TuG1812G0500001761.01"/>
</dbReference>
<reference evidence="3" key="1">
    <citation type="journal article" date="2013" name="Nature">
        <title>Draft genome of the wheat A-genome progenitor Triticum urartu.</title>
        <authorList>
            <person name="Ling H.Q."/>
            <person name="Zhao S."/>
            <person name="Liu D."/>
            <person name="Wang J."/>
            <person name="Sun H."/>
            <person name="Zhang C."/>
            <person name="Fan H."/>
            <person name="Li D."/>
            <person name="Dong L."/>
            <person name="Tao Y."/>
            <person name="Gao C."/>
            <person name="Wu H."/>
            <person name="Li Y."/>
            <person name="Cui Y."/>
            <person name="Guo X."/>
            <person name="Zheng S."/>
            <person name="Wang B."/>
            <person name="Yu K."/>
            <person name="Liang Q."/>
            <person name="Yang W."/>
            <person name="Lou X."/>
            <person name="Chen J."/>
            <person name="Feng M."/>
            <person name="Jian J."/>
            <person name="Zhang X."/>
            <person name="Luo G."/>
            <person name="Jiang Y."/>
            <person name="Liu J."/>
            <person name="Wang Z."/>
            <person name="Sha Y."/>
            <person name="Zhang B."/>
            <person name="Wu H."/>
            <person name="Tang D."/>
            <person name="Shen Q."/>
            <person name="Xue P."/>
            <person name="Zou S."/>
            <person name="Wang X."/>
            <person name="Liu X."/>
            <person name="Wang F."/>
            <person name="Yang Y."/>
            <person name="An X."/>
            <person name="Dong Z."/>
            <person name="Zhang K."/>
            <person name="Zhang X."/>
            <person name="Luo M.C."/>
            <person name="Dvorak J."/>
            <person name="Tong Y."/>
            <person name="Wang J."/>
            <person name="Yang H."/>
            <person name="Li Z."/>
            <person name="Wang D."/>
            <person name="Zhang A."/>
            <person name="Wang J."/>
        </authorList>
    </citation>
    <scope>NUCLEOTIDE SEQUENCE</scope>
    <source>
        <strain evidence="3">cv. G1812</strain>
    </source>
</reference>